<dbReference type="EMBL" id="JACHIO010000006">
    <property type="protein sequence ID" value="MBB5063545.1"/>
    <property type="molecule type" value="Genomic_DNA"/>
</dbReference>
<feature type="transmembrane region" description="Helical" evidence="1">
    <location>
        <begin position="233"/>
        <end position="248"/>
    </location>
</feature>
<evidence type="ECO:0008006" key="4">
    <source>
        <dbReference type="Google" id="ProtNLM"/>
    </source>
</evidence>
<keyword evidence="1" id="KW-1133">Transmembrane helix</keyword>
<reference evidence="2 3" key="1">
    <citation type="submission" date="2020-08" db="EMBL/GenBank/DDBJ databases">
        <title>Genomic Encyclopedia of Type Strains, Phase IV (KMG-V): Genome sequencing to study the core and pangenomes of soil and plant-associated prokaryotes.</title>
        <authorList>
            <person name="Whitman W."/>
        </authorList>
    </citation>
    <scope>NUCLEOTIDE SEQUENCE [LARGE SCALE GENOMIC DNA]</scope>
    <source>
        <strain evidence="2 3">X5P3</strain>
    </source>
</reference>
<name>A0A7W8EAJ2_9BACT</name>
<protein>
    <recommendedName>
        <fullName evidence="4">Glycosyltransferase RgtA/B/C/D-like domain-containing protein</fullName>
    </recommendedName>
</protein>
<dbReference type="RefSeq" id="WP_184254777.1">
    <property type="nucleotide sequence ID" value="NZ_JACHIO010000006.1"/>
</dbReference>
<feature type="transmembrane region" description="Helical" evidence="1">
    <location>
        <begin position="86"/>
        <end position="106"/>
    </location>
</feature>
<proteinExistence type="predicted"/>
<dbReference type="Proteomes" id="UP000584867">
    <property type="component" value="Unassembled WGS sequence"/>
</dbReference>
<dbReference type="AlphaFoldDB" id="A0A7W8EAJ2"/>
<gene>
    <name evidence="2" type="ORF">HDF15_001887</name>
</gene>
<feature type="transmembrane region" description="Helical" evidence="1">
    <location>
        <begin position="206"/>
        <end position="226"/>
    </location>
</feature>
<evidence type="ECO:0000313" key="2">
    <source>
        <dbReference type="EMBL" id="MBB5063545.1"/>
    </source>
</evidence>
<feature type="transmembrane region" description="Helical" evidence="1">
    <location>
        <begin position="340"/>
        <end position="358"/>
    </location>
</feature>
<comment type="caution">
    <text evidence="2">The sequence shown here is derived from an EMBL/GenBank/DDBJ whole genome shotgun (WGS) entry which is preliminary data.</text>
</comment>
<keyword evidence="1" id="KW-0812">Transmembrane</keyword>
<keyword evidence="1" id="KW-0472">Membrane</keyword>
<feature type="transmembrane region" description="Helical" evidence="1">
    <location>
        <begin position="113"/>
        <end position="134"/>
    </location>
</feature>
<feature type="transmembrane region" description="Helical" evidence="1">
    <location>
        <begin position="285"/>
        <end position="303"/>
    </location>
</feature>
<evidence type="ECO:0000256" key="1">
    <source>
        <dbReference type="SAM" id="Phobius"/>
    </source>
</evidence>
<feature type="transmembrane region" description="Helical" evidence="1">
    <location>
        <begin position="260"/>
        <end position="278"/>
    </location>
</feature>
<evidence type="ECO:0000313" key="3">
    <source>
        <dbReference type="Proteomes" id="UP000584867"/>
    </source>
</evidence>
<organism evidence="2 3">
    <name type="scientific">Granulicella mallensis</name>
    <dbReference type="NCBI Taxonomy" id="940614"/>
    <lineage>
        <taxon>Bacteria</taxon>
        <taxon>Pseudomonadati</taxon>
        <taxon>Acidobacteriota</taxon>
        <taxon>Terriglobia</taxon>
        <taxon>Terriglobales</taxon>
        <taxon>Acidobacteriaceae</taxon>
        <taxon>Granulicella</taxon>
    </lineage>
</organism>
<accession>A0A7W8EAJ2</accession>
<feature type="transmembrane region" description="Helical" evidence="1">
    <location>
        <begin position="12"/>
        <end position="31"/>
    </location>
</feature>
<feature type="transmembrane region" description="Helical" evidence="1">
    <location>
        <begin position="140"/>
        <end position="156"/>
    </location>
</feature>
<feature type="transmembrane region" description="Helical" evidence="1">
    <location>
        <begin position="163"/>
        <end position="194"/>
    </location>
</feature>
<feature type="transmembrane region" description="Helical" evidence="1">
    <location>
        <begin position="309"/>
        <end position="328"/>
    </location>
</feature>
<sequence length="519" mass="58043">MLNGALSDRSLTCLRWIASAVFVGLFAYYVARSVHWPMVWDTPIMHYVNFLMSRGLRPYSDITDMNLPGCYLTERWGMAVFGGGDLAWRVYEFFLMAVLTVSGMVIGGSRRWFAGIYAATFFILMHCAEGPILATERDELMMVLLIAATALLFLSIRHRMPLLMLAFGLLSGLAMSLKPSALLLDVALLALAFAVLRRSGEPAGRYLLWGVAGNIAVGALMLEFLIQHQALQAFLFICLKIVPSYGHLNGRGPVYMVRHLMPLPLALPIVFGVLAAALGSRRMGWERWALFFAAAMGALSYFAQGKGYLYHRYMFVIAILLWAGWEIAEAMHREDTRSRLVGVAGIAAMFLVVVPYYGRIIHRSPTVGQEAGELPYALQKDLTQLGGDSLQQQVQCMDLINGCIGALYRMRLVQNTGTTGDLLLFSPTDSPAVEYYRSWFLDRDRKHPANVVVLGNEWFQHGTVSFDKVDAWPLYAAYLRSTYVQVVERHFGDDSAPAYRIYLRKGSAVLAQEELHPLH</sequence>